<name>A0ABR1M7P8_9PEZI</name>
<dbReference type="PROSITE" id="PS00920">
    <property type="entry name" value="NITRIL_CHT_1"/>
    <property type="match status" value="1"/>
</dbReference>
<dbReference type="SUPFAM" id="SSF56317">
    <property type="entry name" value="Carbon-nitrogen hydrolase"/>
    <property type="match status" value="1"/>
</dbReference>
<proteinExistence type="inferred from homology"/>
<dbReference type="GO" id="GO:0016787">
    <property type="term" value="F:hydrolase activity"/>
    <property type="evidence" value="ECO:0007669"/>
    <property type="project" value="UniProtKB-KW"/>
</dbReference>
<keyword evidence="5" id="KW-0378">Hydrolase</keyword>
<dbReference type="PROSITE" id="PS50263">
    <property type="entry name" value="CN_HYDROLASE"/>
    <property type="match status" value="1"/>
</dbReference>
<gene>
    <name evidence="5" type="ORF">IWX46DRAFT_127460</name>
</gene>
<protein>
    <submittedName>
        <fullName evidence="5">Carbon-nitrogen hydrolase</fullName>
    </submittedName>
</protein>
<feature type="active site" description="Proton acceptor" evidence="2">
    <location>
        <position position="44"/>
    </location>
</feature>
<dbReference type="InterPro" id="IPR044149">
    <property type="entry name" value="Nitrilases_CHs"/>
</dbReference>
<dbReference type="EMBL" id="JBBPDW010000019">
    <property type="protein sequence ID" value="KAK7543867.1"/>
    <property type="molecule type" value="Genomic_DNA"/>
</dbReference>
<evidence type="ECO:0000256" key="3">
    <source>
        <dbReference type="SAM" id="MobiDB-lite"/>
    </source>
</evidence>
<dbReference type="Gene3D" id="3.60.110.10">
    <property type="entry name" value="Carbon-nitrogen hydrolase"/>
    <property type="match status" value="1"/>
</dbReference>
<accession>A0ABR1M7P8</accession>
<comment type="caution">
    <text evidence="5">The sequence shown here is derived from an EMBL/GenBank/DDBJ whole genome shotgun (WGS) entry which is preliminary data.</text>
</comment>
<dbReference type="InterPro" id="IPR003010">
    <property type="entry name" value="C-N_Hydrolase"/>
</dbReference>
<comment type="similarity">
    <text evidence="1">Belongs to the carbon-nitrogen hydrolase superfamily. Nitrilase family.</text>
</comment>
<sequence length="426" mass="46505">MPQRLKLAVAQSRTLDTTQETLKALEATTKRAAASGVDLLLFPEAYLGGYPRTCTFGAAVGARDPIGREQFLRYFHDAVDLGDTPVGAGDAWVDRKLPVAKGSSVRGNGTREELERIARETGVFVVTGLVERAGGSLYCAVVYVCPRLGMLGKRRKVMPTGTERLVWAQGAASTLKAVVTDIKGVRVTLAAAICWENLMPLTRFAIYAQNVNLYLAPTADARDTWLPLMRTVACESRAFVLSSNQCVRRKQLPDWVRNPAAAAKQEAEKKDQAVEHKLEGRRRSTVTTREGHEICLPAVPNGTSSSAIEDGDDSRPNSVSPRGRRKSKITETPEHHEICWPEPKTHLVSSPEDEEFVCRGGSCIISPLGDVLAGPLWEDDSDSLLVVDVDFEDCERGRLDLDVAGSYARHDAFKLTVEGLDLAPPP</sequence>
<dbReference type="InterPro" id="IPR036526">
    <property type="entry name" value="C-N_Hydrolase_sf"/>
</dbReference>
<evidence type="ECO:0000313" key="6">
    <source>
        <dbReference type="Proteomes" id="UP001365128"/>
    </source>
</evidence>
<dbReference type="Pfam" id="PF00795">
    <property type="entry name" value="CN_hydrolase"/>
    <property type="match status" value="1"/>
</dbReference>
<feature type="compositionally biased region" description="Basic and acidic residues" evidence="3">
    <location>
        <begin position="265"/>
        <end position="282"/>
    </location>
</feature>
<feature type="domain" description="CN hydrolase" evidence="4">
    <location>
        <begin position="5"/>
        <end position="391"/>
    </location>
</feature>
<keyword evidence="6" id="KW-1185">Reference proteome</keyword>
<evidence type="ECO:0000259" key="4">
    <source>
        <dbReference type="PROSITE" id="PS50263"/>
    </source>
</evidence>
<evidence type="ECO:0000313" key="5">
    <source>
        <dbReference type="EMBL" id="KAK7543867.1"/>
    </source>
</evidence>
<dbReference type="PANTHER" id="PTHR46044:SF12">
    <property type="entry name" value="HYDROLASE"/>
    <property type="match status" value="1"/>
</dbReference>
<feature type="region of interest" description="Disordered" evidence="3">
    <location>
        <begin position="258"/>
        <end position="335"/>
    </location>
</feature>
<reference evidence="5 6" key="1">
    <citation type="submission" date="2024-04" db="EMBL/GenBank/DDBJ databases">
        <title>Phyllosticta paracitricarpa is synonymous to the EU quarantine fungus P. citricarpa based on phylogenomic analyses.</title>
        <authorList>
            <consortium name="Lawrence Berkeley National Laboratory"/>
            <person name="Van Ingen-Buijs V.A."/>
            <person name="Van Westerhoven A.C."/>
            <person name="Haridas S."/>
            <person name="Skiadas P."/>
            <person name="Martin F."/>
            <person name="Groenewald J.Z."/>
            <person name="Crous P.W."/>
            <person name="Seidl M.F."/>
        </authorList>
    </citation>
    <scope>NUCLEOTIDE SEQUENCE [LARGE SCALE GENOMIC DNA]</scope>
    <source>
        <strain evidence="5 6">CBS 122670</strain>
    </source>
</reference>
<evidence type="ECO:0000256" key="2">
    <source>
        <dbReference type="PROSITE-ProRule" id="PRU10139"/>
    </source>
</evidence>
<dbReference type="PANTHER" id="PTHR46044">
    <property type="entry name" value="NITRILASE"/>
    <property type="match status" value="1"/>
</dbReference>
<dbReference type="Proteomes" id="UP001365128">
    <property type="component" value="Unassembled WGS sequence"/>
</dbReference>
<evidence type="ECO:0000256" key="1">
    <source>
        <dbReference type="ARBA" id="ARBA00008129"/>
    </source>
</evidence>
<dbReference type="InterPro" id="IPR000132">
    <property type="entry name" value="Nitrilase/CN_hydratase_CS"/>
</dbReference>
<organism evidence="5 6">
    <name type="scientific">Phyllosticta citricarpa</name>
    <dbReference type="NCBI Taxonomy" id="55181"/>
    <lineage>
        <taxon>Eukaryota</taxon>
        <taxon>Fungi</taxon>
        <taxon>Dikarya</taxon>
        <taxon>Ascomycota</taxon>
        <taxon>Pezizomycotina</taxon>
        <taxon>Dothideomycetes</taxon>
        <taxon>Dothideomycetes incertae sedis</taxon>
        <taxon>Botryosphaeriales</taxon>
        <taxon>Phyllostictaceae</taxon>
        <taxon>Phyllosticta</taxon>
    </lineage>
</organism>